<organism evidence="1 2">
    <name type="scientific">Gemmata massiliana</name>
    <dbReference type="NCBI Taxonomy" id="1210884"/>
    <lineage>
        <taxon>Bacteria</taxon>
        <taxon>Pseudomonadati</taxon>
        <taxon>Planctomycetota</taxon>
        <taxon>Planctomycetia</taxon>
        <taxon>Gemmatales</taxon>
        <taxon>Gemmataceae</taxon>
        <taxon>Gemmata</taxon>
    </lineage>
</organism>
<dbReference type="EMBL" id="LR593886">
    <property type="protein sequence ID" value="VTR97027.1"/>
    <property type="molecule type" value="Genomic_DNA"/>
</dbReference>
<protein>
    <submittedName>
        <fullName evidence="1">Uncharacterized protein</fullName>
    </submittedName>
</protein>
<keyword evidence="2" id="KW-1185">Reference proteome</keyword>
<proteinExistence type="predicted"/>
<reference evidence="1 2" key="1">
    <citation type="submission" date="2019-05" db="EMBL/GenBank/DDBJ databases">
        <authorList>
            <consortium name="Science for Life Laboratories"/>
        </authorList>
    </citation>
    <scope>NUCLEOTIDE SEQUENCE [LARGE SCALE GENOMIC DNA]</scope>
    <source>
        <strain evidence="1">Soil9</strain>
    </source>
</reference>
<dbReference type="AlphaFoldDB" id="A0A6P2D7X0"/>
<dbReference type="KEGG" id="gms:SOIL9_09260"/>
<evidence type="ECO:0000313" key="2">
    <source>
        <dbReference type="Proteomes" id="UP000464178"/>
    </source>
</evidence>
<dbReference type="Proteomes" id="UP000464178">
    <property type="component" value="Chromosome"/>
</dbReference>
<gene>
    <name evidence="1" type="ORF">SOIL9_09260</name>
</gene>
<evidence type="ECO:0000313" key="1">
    <source>
        <dbReference type="EMBL" id="VTR97027.1"/>
    </source>
</evidence>
<accession>A0A6P2D7X0</accession>
<sequence length="75" mass="7805">MATTVSNHAAWGPSSVATSLSASMRAKLHAKNGGRGGYAGDCAELLASTLPACEASVMMVLSSVFERWFWSAGVR</sequence>
<name>A0A6P2D7X0_9BACT</name>